<sequence>MQTEEQAMYTTVNEQGHLNNYATEPDMYYAEYPAPYQQRRYLLQGIFATLLVTTLVVVSLVIS</sequence>
<keyword evidence="1" id="KW-0812">Transmembrane</keyword>
<dbReference type="STRING" id="497965.Cyan7822_4164"/>
<dbReference type="HOGENOM" id="CLU_200793_0_0_3"/>
<name>E0U7Z5_GLOV7</name>
<protein>
    <recommendedName>
        <fullName evidence="5">Ssl1498 family light-harvesting-like protein</fullName>
    </recommendedName>
</protein>
<dbReference type="NCBIfam" id="NF033486">
    <property type="entry name" value="harvest_ssl1498"/>
    <property type="match status" value="1"/>
</dbReference>
<dbReference type="Pfam" id="PF26394">
    <property type="entry name" value="Psb34"/>
    <property type="match status" value="1"/>
</dbReference>
<feature type="transmembrane region" description="Helical" evidence="1">
    <location>
        <begin position="41"/>
        <end position="62"/>
    </location>
</feature>
<evidence type="ECO:0000313" key="2">
    <source>
        <dbReference type="EMBL" id="ADN16082.1"/>
    </source>
</evidence>
<dbReference type="EMBL" id="CP002198">
    <property type="protein sequence ID" value="ADN16083.1"/>
    <property type="molecule type" value="Genomic_DNA"/>
</dbReference>
<organism evidence="2 4">
    <name type="scientific">Gloeothece verrucosa (strain PCC 7822)</name>
    <name type="common">Cyanothece sp. (strain PCC 7822)</name>
    <dbReference type="NCBI Taxonomy" id="497965"/>
    <lineage>
        <taxon>Bacteria</taxon>
        <taxon>Bacillati</taxon>
        <taxon>Cyanobacteriota</taxon>
        <taxon>Cyanophyceae</taxon>
        <taxon>Oscillatoriophycideae</taxon>
        <taxon>Chroococcales</taxon>
        <taxon>Aphanothecaceae</taxon>
        <taxon>Gloeothece</taxon>
        <taxon>Gloeothece verrucosa</taxon>
    </lineage>
</organism>
<keyword evidence="4" id="KW-1185">Reference proteome</keyword>
<dbReference type="eggNOG" id="ENOG5033BN1">
    <property type="taxonomic scope" value="Bacteria"/>
</dbReference>
<evidence type="ECO:0000256" key="1">
    <source>
        <dbReference type="SAM" id="Phobius"/>
    </source>
</evidence>
<keyword evidence="1" id="KW-1133">Transmembrane helix</keyword>
<keyword evidence="1" id="KW-0472">Membrane</keyword>
<evidence type="ECO:0000313" key="3">
    <source>
        <dbReference type="EMBL" id="ADN16083.1"/>
    </source>
</evidence>
<gene>
    <name evidence="2" type="ordered locus">Cyan7822_4164</name>
    <name evidence="3" type="ordered locus">Cyan7822_4165</name>
</gene>
<dbReference type="KEGG" id="cyj:Cyan7822_4165"/>
<dbReference type="InterPro" id="IPR048028">
    <property type="entry name" value="Psb34-like"/>
</dbReference>
<reference evidence="4" key="2">
    <citation type="journal article" date="2011" name="MBio">
        <title>Novel metabolic attributes of the genus Cyanothece, comprising a group of unicellular nitrogen-fixing Cyanobacteria.</title>
        <authorList>
            <person name="Bandyopadhyay A."/>
            <person name="Elvitigala T."/>
            <person name="Welsh E."/>
            <person name="Stockel J."/>
            <person name="Liberton M."/>
            <person name="Min H."/>
            <person name="Sherman L.A."/>
            <person name="Pakrasi H.B."/>
        </authorList>
    </citation>
    <scope>NUCLEOTIDE SEQUENCE [LARGE SCALE GENOMIC DNA]</scope>
    <source>
        <strain evidence="4">PCC 7822</strain>
    </source>
</reference>
<dbReference type="AlphaFoldDB" id="E0U7Z5"/>
<evidence type="ECO:0008006" key="5">
    <source>
        <dbReference type="Google" id="ProtNLM"/>
    </source>
</evidence>
<dbReference type="Proteomes" id="UP000008206">
    <property type="component" value="Chromosome"/>
</dbReference>
<reference evidence="2" key="1">
    <citation type="submission" date="2010-09" db="EMBL/GenBank/DDBJ databases">
        <title>Complete sequence of Chromosome of Cyanothece sp. PCC 7822.</title>
        <authorList>
            <consortium name="US DOE Joint Genome Institute"/>
            <person name="Lucas S."/>
            <person name="Copeland A."/>
            <person name="Lapidus A."/>
            <person name="Cheng J.-F."/>
            <person name="Bruce D."/>
            <person name="Goodwin L."/>
            <person name="Pitluck S."/>
            <person name="Saunders E."/>
            <person name="Brettin T."/>
            <person name="Detter J.C."/>
            <person name="Han C."/>
            <person name="Land M."/>
            <person name="Hauser L."/>
            <person name="Chang Y.-J."/>
            <person name="Jeffries C."/>
            <person name="Kyrpides N."/>
            <person name="Ivanova N."/>
            <person name="Mikhailova N."/>
            <person name="Pakrasi H."/>
            <person name="Sherman L."/>
            <person name="Woyke T."/>
        </authorList>
    </citation>
    <scope>NUCLEOTIDE SEQUENCE</scope>
    <source>
        <strain evidence="2">PCC 7822</strain>
    </source>
</reference>
<proteinExistence type="predicted"/>
<accession>E0U7Z5</accession>
<evidence type="ECO:0000313" key="4">
    <source>
        <dbReference type="Proteomes" id="UP000008206"/>
    </source>
</evidence>
<dbReference type="KEGG" id="cyj:Cyan7822_4164"/>
<dbReference type="EMBL" id="CP002198">
    <property type="protein sequence ID" value="ADN16082.1"/>
    <property type="molecule type" value="Genomic_DNA"/>
</dbReference>